<comment type="caution">
    <text evidence="1">The sequence shown here is derived from an EMBL/GenBank/DDBJ whole genome shotgun (WGS) entry which is preliminary data.</text>
</comment>
<organism evidence="1 2">
    <name type="scientific">Leptospira weilii str. Ecochallenge</name>
    <dbReference type="NCBI Taxonomy" id="1049986"/>
    <lineage>
        <taxon>Bacteria</taxon>
        <taxon>Pseudomonadati</taxon>
        <taxon>Spirochaetota</taxon>
        <taxon>Spirochaetia</taxon>
        <taxon>Leptospirales</taxon>
        <taxon>Leptospiraceae</taxon>
        <taxon>Leptospira</taxon>
    </lineage>
</organism>
<dbReference type="EMBL" id="AHMI02000207">
    <property type="protein sequence ID" value="EMY13912.1"/>
    <property type="molecule type" value="Genomic_DNA"/>
</dbReference>
<dbReference type="Gene3D" id="2.60.40.1180">
    <property type="entry name" value="Golgi alpha-mannosidase II"/>
    <property type="match status" value="1"/>
</dbReference>
<dbReference type="Proteomes" id="UP000012249">
    <property type="component" value="Unassembled WGS sequence"/>
</dbReference>
<name>N1U4H2_9LEPT</name>
<dbReference type="AlphaFoldDB" id="N1U4H2"/>
<reference evidence="1 2" key="1">
    <citation type="submission" date="2013-02" db="EMBL/GenBank/DDBJ databases">
        <authorList>
            <person name="Harkins D.M."/>
            <person name="Durkin A.S."/>
            <person name="Brinkac L.M."/>
            <person name="Haft D.H."/>
            <person name="Selengut J.D."/>
            <person name="Sanka R."/>
            <person name="DePew J."/>
            <person name="Purushe J."/>
            <person name="Haake D.A."/>
            <person name="Matsunaga J."/>
            <person name="Vinetz J.M."/>
            <person name="Sutton G.G."/>
            <person name="Nierman W.C."/>
            <person name="Fouts D.E."/>
        </authorList>
    </citation>
    <scope>NUCLEOTIDE SEQUENCE [LARGE SCALE GENOMIC DNA]</scope>
    <source>
        <strain evidence="1 2">Ecochallenge</strain>
    </source>
</reference>
<accession>N1U4H2</accession>
<gene>
    <name evidence="1" type="ORF">LEP1GSC043_2236</name>
</gene>
<proteinExistence type="predicted"/>
<protein>
    <submittedName>
        <fullName evidence="1">Uncharacterized protein</fullName>
    </submittedName>
</protein>
<dbReference type="InterPro" id="IPR013780">
    <property type="entry name" value="Glyco_hydro_b"/>
</dbReference>
<sequence length="74" mass="8286">MALYNPAGFLGIWNPSEEENTIEIRVPFVSKLKQFPDYWTGKVPESLEYSSKNGILKLKLPAFGSVVLQTAKVV</sequence>
<evidence type="ECO:0000313" key="2">
    <source>
        <dbReference type="Proteomes" id="UP000012249"/>
    </source>
</evidence>
<evidence type="ECO:0000313" key="1">
    <source>
        <dbReference type="EMBL" id="EMY13912.1"/>
    </source>
</evidence>